<dbReference type="AlphaFoldDB" id="A0A2I4GCI1"/>
<evidence type="ECO:0000256" key="1">
    <source>
        <dbReference type="ARBA" id="ARBA00004123"/>
    </source>
</evidence>
<organism evidence="8 9">
    <name type="scientific">Juglans regia</name>
    <name type="common">English walnut</name>
    <dbReference type="NCBI Taxonomy" id="51240"/>
    <lineage>
        <taxon>Eukaryota</taxon>
        <taxon>Viridiplantae</taxon>
        <taxon>Streptophyta</taxon>
        <taxon>Embryophyta</taxon>
        <taxon>Tracheophyta</taxon>
        <taxon>Spermatophyta</taxon>
        <taxon>Magnoliopsida</taxon>
        <taxon>eudicotyledons</taxon>
        <taxon>Gunneridae</taxon>
        <taxon>Pentapetalae</taxon>
        <taxon>rosids</taxon>
        <taxon>fabids</taxon>
        <taxon>Fagales</taxon>
        <taxon>Juglandaceae</taxon>
        <taxon>Juglans</taxon>
    </lineage>
</organism>
<dbReference type="RefSeq" id="XP_018841619.1">
    <property type="nucleotide sequence ID" value="XM_018986074.1"/>
</dbReference>
<keyword evidence="6" id="KW-0804">Transcription</keyword>
<comment type="subcellular location">
    <subcellularLocation>
        <location evidence="1">Nucleus</location>
    </subcellularLocation>
</comment>
<evidence type="ECO:0000256" key="2">
    <source>
        <dbReference type="ARBA" id="ARBA00022723"/>
    </source>
</evidence>
<evidence type="ECO:0000256" key="7">
    <source>
        <dbReference type="ARBA" id="ARBA00023242"/>
    </source>
</evidence>
<dbReference type="PROSITE" id="PS50157">
    <property type="entry name" value="ZINC_FINGER_C2H2_2"/>
    <property type="match status" value="1"/>
</dbReference>
<dbReference type="SUPFAM" id="SSF57667">
    <property type="entry name" value="beta-beta-alpha zinc fingers"/>
    <property type="match status" value="1"/>
</dbReference>
<evidence type="ECO:0000256" key="4">
    <source>
        <dbReference type="ARBA" id="ARBA00022833"/>
    </source>
</evidence>
<keyword evidence="7" id="KW-0539">Nucleus</keyword>
<evidence type="ECO:0000313" key="9">
    <source>
        <dbReference type="RefSeq" id="XP_018841619.1"/>
    </source>
</evidence>
<sequence length="185" mass="21138">MESGKQRGSETSSEENDGLEQFKDHMGNRRFYECTFCKQGFTNAQALGGHMNIHRKDRAKAKQRACPSFSNKSNEDYNDIPSRYISQVSTEPAKYFPVFEAQRNYHMHFQPSASDTRHPQASAFRRQSDHVLASRSQSWGMNQELLLADLGLQIGPMHVVDDGMKRAVNKADELDLELRLGHDPY</sequence>
<evidence type="ECO:0000256" key="5">
    <source>
        <dbReference type="ARBA" id="ARBA00023015"/>
    </source>
</evidence>
<keyword evidence="8" id="KW-1185">Reference proteome</keyword>
<dbReference type="PANTHER" id="PTHR45801:SF111">
    <property type="entry name" value="C2H2 AND C2HC ZINC FINGERS SUPERFAMILY PROTEIN"/>
    <property type="match status" value="1"/>
</dbReference>
<name>A0A2I4GCI1_JUGRE</name>
<dbReference type="InterPro" id="IPR013087">
    <property type="entry name" value="Znf_C2H2_type"/>
</dbReference>
<evidence type="ECO:0000256" key="6">
    <source>
        <dbReference type="ARBA" id="ARBA00023163"/>
    </source>
</evidence>
<accession>A0A2I4GCI1</accession>
<dbReference type="Gramene" id="Jr07_23810_p1">
    <property type="protein sequence ID" value="cds.Jr07_23810_p1"/>
    <property type="gene ID" value="Jr07_23810"/>
</dbReference>
<dbReference type="GeneID" id="109006701"/>
<keyword evidence="4" id="KW-0862">Zinc</keyword>
<dbReference type="STRING" id="51240.A0A2I4GCI1"/>
<gene>
    <name evidence="9" type="primary">LOC109006701</name>
</gene>
<dbReference type="GO" id="GO:0008270">
    <property type="term" value="F:zinc ion binding"/>
    <property type="evidence" value="ECO:0007669"/>
    <property type="project" value="UniProtKB-KW"/>
</dbReference>
<dbReference type="GO" id="GO:0005634">
    <property type="term" value="C:nucleus"/>
    <property type="evidence" value="ECO:0007669"/>
    <property type="project" value="UniProtKB-SubCell"/>
</dbReference>
<dbReference type="InterPro" id="IPR036236">
    <property type="entry name" value="Znf_C2H2_sf"/>
</dbReference>
<reference evidence="9" key="1">
    <citation type="submission" date="2025-08" db="UniProtKB">
        <authorList>
            <consortium name="RefSeq"/>
        </authorList>
    </citation>
    <scope>IDENTIFICATION</scope>
    <source>
        <tissue evidence="9">Leaves</tissue>
    </source>
</reference>
<protein>
    <submittedName>
        <fullName evidence="9">Transcriptional regulator SUPERMAN-like</fullName>
    </submittedName>
</protein>
<dbReference type="OrthoDB" id="780709at2759"/>
<proteinExistence type="predicted"/>
<evidence type="ECO:0000256" key="3">
    <source>
        <dbReference type="ARBA" id="ARBA00022771"/>
    </source>
</evidence>
<dbReference type="KEGG" id="jre:109006701"/>
<keyword evidence="2" id="KW-0479">Metal-binding</keyword>
<dbReference type="PROSITE" id="PS00028">
    <property type="entry name" value="ZINC_FINGER_C2H2_1"/>
    <property type="match status" value="1"/>
</dbReference>
<dbReference type="PANTHER" id="PTHR45801">
    <property type="entry name" value="OS07G0101800 PROTEIN"/>
    <property type="match status" value="1"/>
</dbReference>
<dbReference type="Gene3D" id="3.30.160.60">
    <property type="entry name" value="Classic Zinc Finger"/>
    <property type="match status" value="1"/>
</dbReference>
<evidence type="ECO:0000313" key="8">
    <source>
        <dbReference type="Proteomes" id="UP000235220"/>
    </source>
</evidence>
<keyword evidence="3" id="KW-0863">Zinc-finger</keyword>
<dbReference type="InterPro" id="IPR052426">
    <property type="entry name" value="Plant_dev_regulator"/>
</dbReference>
<keyword evidence="5" id="KW-0805">Transcription regulation</keyword>
<dbReference type="Proteomes" id="UP000235220">
    <property type="component" value="Chromosome 7"/>
</dbReference>